<evidence type="ECO:0000259" key="4">
    <source>
        <dbReference type="Pfam" id="PF00817"/>
    </source>
</evidence>
<comment type="function">
    <text evidence="3">Poorly processive, error-prone DNA polymerase involved in untargeted mutagenesis. Copies undamaged DNA at stalled replication forks, which arise in vivo from mismatched or misaligned primer ends. These misaligned primers can be extended by PolIV. Exhibits no 3'-5' exonuclease (proofreading) activity. May be involved in translesional synthesis, in conjunction with the beta clamp from PolIII.</text>
</comment>
<dbReference type="InterPro" id="IPR043502">
    <property type="entry name" value="DNA/RNA_pol_sf"/>
</dbReference>
<evidence type="ECO:0000256" key="1">
    <source>
        <dbReference type="ARBA" id="ARBA00010945"/>
    </source>
</evidence>
<evidence type="ECO:0000313" key="6">
    <source>
        <dbReference type="Proteomes" id="UP000602653"/>
    </source>
</evidence>
<evidence type="ECO:0000256" key="3">
    <source>
        <dbReference type="ARBA" id="ARBA00025589"/>
    </source>
</evidence>
<dbReference type="EMBL" id="CP070228">
    <property type="protein sequence ID" value="QRV01419.1"/>
    <property type="molecule type" value="Genomic_DNA"/>
</dbReference>
<keyword evidence="2" id="KW-0227">DNA damage</keyword>
<name>A0ABX7IFU7_9ACTO</name>
<dbReference type="InterPro" id="IPR043128">
    <property type="entry name" value="Rev_trsase/Diguanyl_cyclase"/>
</dbReference>
<dbReference type="Gene3D" id="3.40.1170.60">
    <property type="match status" value="1"/>
</dbReference>
<evidence type="ECO:0000256" key="2">
    <source>
        <dbReference type="ARBA" id="ARBA00022763"/>
    </source>
</evidence>
<dbReference type="Proteomes" id="UP000602653">
    <property type="component" value="Chromosome"/>
</dbReference>
<feature type="domain" description="UmuC" evidence="4">
    <location>
        <begin position="26"/>
        <end position="88"/>
    </location>
</feature>
<comment type="similarity">
    <text evidence="1">Belongs to the DNA polymerase type-Y family.</text>
</comment>
<dbReference type="SUPFAM" id="SSF56672">
    <property type="entry name" value="DNA/RNA polymerases"/>
    <property type="match status" value="1"/>
</dbReference>
<protein>
    <recommendedName>
        <fullName evidence="4">UmuC domain-containing protein</fullName>
    </recommendedName>
</protein>
<dbReference type="PANTHER" id="PTHR35369:SF2">
    <property type="entry name" value="BLR3025 PROTEIN"/>
    <property type="match status" value="1"/>
</dbReference>
<dbReference type="InterPro" id="IPR001126">
    <property type="entry name" value="UmuC"/>
</dbReference>
<organism evidence="5 6">
    <name type="scientific">Arcanobacterium phocisimile</name>
    <dbReference type="NCBI Taxonomy" id="1302235"/>
    <lineage>
        <taxon>Bacteria</taxon>
        <taxon>Bacillati</taxon>
        <taxon>Actinomycetota</taxon>
        <taxon>Actinomycetes</taxon>
        <taxon>Actinomycetales</taxon>
        <taxon>Actinomycetaceae</taxon>
        <taxon>Arcanobacterium</taxon>
    </lineage>
</organism>
<sequence>MMYGAVWIPQWDIAVALHEQKDPFTALAVVRNQKVIAVNYAAEQYGVHTGMLSHKAANQPAVAVVAENTSLSKRLSEELCEIVKQYVVHCSLLKPGVVVFPCSASGDFSVLAEQLIGDIATIDFEAHIGFAPGVFAAVAASWQDKISQRTADVIDHLPLERIVQSYFSHEKYQRMQEFVELALLLGHTQLGDLRKIPRRSFVTRFGKTGVEILQLLDGEDPCPPYFRPAESETISRVLDTPISHLDHIAFLGQSLAYEMAEKLIYRNVLADDLLVRIMLSDGQEKEHVWSMGDTDIKGISQRIRWQLSAWLRQLQSADISTDEEDLGISEIVLTAYHLRPSGVAQETLWGEAGEAYRDAHRAIDRVRSLLGDDAVRGGVYVGGRYPRQAYKTQQGGGKIATARQQEWAGQLPRPWPSRILEKPEKIVCICRCGAQCLVSKEGLVVCSARCGTAQFFNVQYQQCFYPVRKVAGPWFHTEGWWNNAHRHYRAWMQCVCDGIAFLIFREENQWWLEGIYE</sequence>
<proteinExistence type="inferred from homology"/>
<accession>A0ABX7IFU7</accession>
<dbReference type="Pfam" id="PF00817">
    <property type="entry name" value="IMS"/>
    <property type="match status" value="1"/>
</dbReference>
<dbReference type="PANTHER" id="PTHR35369">
    <property type="entry name" value="BLR3025 PROTEIN-RELATED"/>
    <property type="match status" value="1"/>
</dbReference>
<dbReference type="Gene3D" id="3.30.70.270">
    <property type="match status" value="1"/>
</dbReference>
<reference evidence="5 6" key="1">
    <citation type="submission" date="2021-02" db="EMBL/GenBank/DDBJ databases">
        <title>Complete Genome Sequence of Arcanobacterium phocisimile strain DSM 26142T from a harbour seal.</title>
        <authorList>
            <person name="Borowiak M."/>
            <person name="Alssahen M."/>
            <person name="Malorny B."/>
            <person name="Laemmler C."/>
            <person name="Siebert U."/>
            <person name="Ploetz M."/>
            <person name="Abdulmawjood A."/>
        </authorList>
    </citation>
    <scope>NUCLEOTIDE SEQUENCE [LARGE SCALE GENOMIC DNA]</scope>
    <source>
        <strain evidence="5 6">DSM 26142</strain>
    </source>
</reference>
<evidence type="ECO:0000313" key="5">
    <source>
        <dbReference type="EMBL" id="QRV01419.1"/>
    </source>
</evidence>
<keyword evidence="6" id="KW-1185">Reference proteome</keyword>
<dbReference type="RefSeq" id="WP_204423040.1">
    <property type="nucleotide sequence ID" value="NZ_CP070228.1"/>
</dbReference>
<gene>
    <name evidence="5" type="ORF">JTE88_04690</name>
</gene>
<dbReference type="InterPro" id="IPR050356">
    <property type="entry name" value="SulA_CellDiv_inhibitor"/>
</dbReference>